<accession>A0A7X0ITN8</accession>
<dbReference type="PANTHER" id="PTHR48080">
    <property type="entry name" value="D-GALACTONATE DEHYDRATASE-RELATED"/>
    <property type="match status" value="1"/>
</dbReference>
<dbReference type="InterPro" id="IPR013342">
    <property type="entry name" value="Mandelate_racemase_C"/>
</dbReference>
<dbReference type="RefSeq" id="WP_184707456.1">
    <property type="nucleotide sequence ID" value="NZ_JACHBG010000011.1"/>
</dbReference>
<dbReference type="InterPro" id="IPR013341">
    <property type="entry name" value="Mandelate_racemase_N_dom"/>
</dbReference>
<dbReference type="SFLD" id="SFLDS00001">
    <property type="entry name" value="Enolase"/>
    <property type="match status" value="1"/>
</dbReference>
<dbReference type="SUPFAM" id="SSF51604">
    <property type="entry name" value="Enolase C-terminal domain-like"/>
    <property type="match status" value="1"/>
</dbReference>
<dbReference type="InterPro" id="IPR029065">
    <property type="entry name" value="Enolase_C-like"/>
</dbReference>
<protein>
    <submittedName>
        <fullName evidence="3">L-alanine-DL-glutamate epimerase-like enolase superfamily enzyme</fullName>
    </submittedName>
</protein>
<dbReference type="Gene3D" id="3.30.390.10">
    <property type="entry name" value="Enolase-like, N-terminal domain"/>
    <property type="match status" value="1"/>
</dbReference>
<dbReference type="Pfam" id="PF02746">
    <property type="entry name" value="MR_MLE_N"/>
    <property type="match status" value="1"/>
</dbReference>
<dbReference type="InterPro" id="IPR034593">
    <property type="entry name" value="DgoD-like"/>
</dbReference>
<dbReference type="GO" id="GO:0016829">
    <property type="term" value="F:lyase activity"/>
    <property type="evidence" value="ECO:0007669"/>
    <property type="project" value="UniProtKB-KW"/>
</dbReference>
<reference evidence="3 4" key="1">
    <citation type="submission" date="2020-08" db="EMBL/GenBank/DDBJ databases">
        <title>Genomic Encyclopedia of Type Strains, Phase IV (KMG-V): Genome sequencing to study the core and pangenomes of soil and plant-associated prokaryotes.</title>
        <authorList>
            <person name="Whitman W."/>
        </authorList>
    </citation>
    <scope>NUCLEOTIDE SEQUENCE [LARGE SCALE GENOMIC DNA]</scope>
    <source>
        <strain evidence="3 4">SEMIA 4060</strain>
    </source>
</reference>
<dbReference type="InterPro" id="IPR029017">
    <property type="entry name" value="Enolase-like_N"/>
</dbReference>
<evidence type="ECO:0000256" key="1">
    <source>
        <dbReference type="ARBA" id="ARBA00023239"/>
    </source>
</evidence>
<proteinExistence type="predicted"/>
<dbReference type="InterPro" id="IPR036849">
    <property type="entry name" value="Enolase-like_C_sf"/>
</dbReference>
<dbReference type="SMART" id="SM00922">
    <property type="entry name" value="MR_MLE"/>
    <property type="match status" value="1"/>
</dbReference>
<dbReference type="EMBL" id="JACHBG010000011">
    <property type="protein sequence ID" value="MBB6486993.1"/>
    <property type="molecule type" value="Genomic_DNA"/>
</dbReference>
<dbReference type="AlphaFoldDB" id="A0A7X0ITN8"/>
<dbReference type="CDD" id="cd03316">
    <property type="entry name" value="MR_like"/>
    <property type="match status" value="1"/>
</dbReference>
<sequence length="400" mass="44226">MKITAFETVRVKEFPNILWVRIHTNEGLVGLGETFFMAETVEAYIHEVVAPKLLGRDPLEIDRISKDLTGYLGFRSTGVEMRGNSAVDIGLWDLFGKSTDLPIAQLLGGFSRQEIRTYNTCAGNTYMREASGQQTGNYGIGGPGRDYDDLNGFLEHADDLAEDLLSEGISAMKIWPFDIAAEASGGQYISGPDLRKALEPFEKIRKRVGDKMDIMVEFHSMWQLTPAIRIARALEPYGTFWHEDPIKMDSLSSLKRYAAASSAPLCASETLATRWAFRDLLETDSAGIVMLDLSWCGGISEAKKIATMAEAWHLPVAPHDCTGPVVLSASTHLSLNAPNALVQESVRAYYRTWYADLTTQLPTVTNGMITVPPGPGHGIELAVDLDRKFTVYRRMARIEA</sequence>
<dbReference type="PANTHER" id="PTHR48080:SF2">
    <property type="entry name" value="D-GALACTONATE DEHYDRATASE"/>
    <property type="match status" value="1"/>
</dbReference>
<name>A0A7X0ITN8_9HYPH</name>
<dbReference type="Pfam" id="PF13378">
    <property type="entry name" value="MR_MLE_C"/>
    <property type="match status" value="1"/>
</dbReference>
<dbReference type="SFLD" id="SFLDG00179">
    <property type="entry name" value="mandelate_racemase"/>
    <property type="match status" value="1"/>
</dbReference>
<dbReference type="SUPFAM" id="SSF54826">
    <property type="entry name" value="Enolase N-terminal domain-like"/>
    <property type="match status" value="1"/>
</dbReference>
<evidence type="ECO:0000313" key="3">
    <source>
        <dbReference type="EMBL" id="MBB6486993.1"/>
    </source>
</evidence>
<gene>
    <name evidence="3" type="ORF">GGD46_004293</name>
</gene>
<keyword evidence="1" id="KW-0456">Lyase</keyword>
<organism evidence="3 4">
    <name type="scientific">Rhizobium lusitanum</name>
    <dbReference type="NCBI Taxonomy" id="293958"/>
    <lineage>
        <taxon>Bacteria</taxon>
        <taxon>Pseudomonadati</taxon>
        <taxon>Pseudomonadota</taxon>
        <taxon>Alphaproteobacteria</taxon>
        <taxon>Hyphomicrobiales</taxon>
        <taxon>Rhizobiaceae</taxon>
        <taxon>Rhizobium/Agrobacterium group</taxon>
        <taxon>Rhizobium</taxon>
    </lineage>
</organism>
<comment type="caution">
    <text evidence="3">The sequence shown here is derived from an EMBL/GenBank/DDBJ whole genome shotgun (WGS) entry which is preliminary data.</text>
</comment>
<evidence type="ECO:0000313" key="4">
    <source>
        <dbReference type="Proteomes" id="UP000565576"/>
    </source>
</evidence>
<evidence type="ECO:0000259" key="2">
    <source>
        <dbReference type="SMART" id="SM00922"/>
    </source>
</evidence>
<dbReference type="Proteomes" id="UP000565576">
    <property type="component" value="Unassembled WGS sequence"/>
</dbReference>
<dbReference type="Gene3D" id="3.20.20.120">
    <property type="entry name" value="Enolase-like C-terminal domain"/>
    <property type="match status" value="1"/>
</dbReference>
<feature type="domain" description="Mandelate racemase/muconate lactonizing enzyme C-terminal" evidence="2">
    <location>
        <begin position="154"/>
        <end position="264"/>
    </location>
</feature>